<organism evidence="2 3">
    <name type="scientific">Portunus trituberculatus</name>
    <name type="common">Swimming crab</name>
    <name type="synonym">Neptunus trituberculatus</name>
    <dbReference type="NCBI Taxonomy" id="210409"/>
    <lineage>
        <taxon>Eukaryota</taxon>
        <taxon>Metazoa</taxon>
        <taxon>Ecdysozoa</taxon>
        <taxon>Arthropoda</taxon>
        <taxon>Crustacea</taxon>
        <taxon>Multicrustacea</taxon>
        <taxon>Malacostraca</taxon>
        <taxon>Eumalacostraca</taxon>
        <taxon>Eucarida</taxon>
        <taxon>Decapoda</taxon>
        <taxon>Pleocyemata</taxon>
        <taxon>Brachyura</taxon>
        <taxon>Eubrachyura</taxon>
        <taxon>Portunoidea</taxon>
        <taxon>Portunidae</taxon>
        <taxon>Portuninae</taxon>
        <taxon>Portunus</taxon>
    </lineage>
</organism>
<protein>
    <submittedName>
        <fullName evidence="2">Uncharacterized protein</fullName>
    </submittedName>
</protein>
<gene>
    <name evidence="2" type="ORF">E2C01_076348</name>
</gene>
<keyword evidence="3" id="KW-1185">Reference proteome</keyword>
<sequence length="104" mass="11676">MYFFTHPCNDAPKRTGLNNSSKTCPPPPPTPPPPPPPPARITRLGLLVKVDALSNTCGASQGIITARLLTHTTDDLSSTGFLHVYRYCYCYCSCYCYCYCYYYY</sequence>
<comment type="caution">
    <text evidence="2">The sequence shown here is derived from an EMBL/GenBank/DDBJ whole genome shotgun (WGS) entry which is preliminary data.</text>
</comment>
<feature type="compositionally biased region" description="Pro residues" evidence="1">
    <location>
        <begin position="24"/>
        <end position="37"/>
    </location>
</feature>
<name>A0A5B7IJJ7_PORTR</name>
<evidence type="ECO:0000313" key="3">
    <source>
        <dbReference type="Proteomes" id="UP000324222"/>
    </source>
</evidence>
<reference evidence="2 3" key="1">
    <citation type="submission" date="2019-05" db="EMBL/GenBank/DDBJ databases">
        <title>Another draft genome of Portunus trituberculatus and its Hox gene families provides insights of decapod evolution.</title>
        <authorList>
            <person name="Jeong J.-H."/>
            <person name="Song I."/>
            <person name="Kim S."/>
            <person name="Choi T."/>
            <person name="Kim D."/>
            <person name="Ryu S."/>
            <person name="Kim W."/>
        </authorList>
    </citation>
    <scope>NUCLEOTIDE SEQUENCE [LARGE SCALE GENOMIC DNA]</scope>
    <source>
        <tissue evidence="2">Muscle</tissue>
    </source>
</reference>
<dbReference type="AlphaFoldDB" id="A0A5B7IJJ7"/>
<feature type="region of interest" description="Disordered" evidence="1">
    <location>
        <begin position="1"/>
        <end position="37"/>
    </location>
</feature>
<dbReference type="Proteomes" id="UP000324222">
    <property type="component" value="Unassembled WGS sequence"/>
</dbReference>
<evidence type="ECO:0000313" key="2">
    <source>
        <dbReference type="EMBL" id="MPC81717.1"/>
    </source>
</evidence>
<evidence type="ECO:0000256" key="1">
    <source>
        <dbReference type="SAM" id="MobiDB-lite"/>
    </source>
</evidence>
<proteinExistence type="predicted"/>
<accession>A0A5B7IJJ7</accession>
<dbReference type="EMBL" id="VSRR010057777">
    <property type="protein sequence ID" value="MPC81717.1"/>
    <property type="molecule type" value="Genomic_DNA"/>
</dbReference>